<dbReference type="EMBL" id="QGKY02001925">
    <property type="protein sequence ID" value="KAF2549470.1"/>
    <property type="molecule type" value="Genomic_DNA"/>
</dbReference>
<dbReference type="AlphaFoldDB" id="A0A8S9GX21"/>
<dbReference type="Gene3D" id="3.60.15.10">
    <property type="entry name" value="Ribonuclease Z/Hydroxyacylglutathione hydrolase-like"/>
    <property type="match status" value="1"/>
</dbReference>
<evidence type="ECO:0000313" key="1">
    <source>
        <dbReference type="EMBL" id="KAF2549470.1"/>
    </source>
</evidence>
<organism evidence="1">
    <name type="scientific">Brassica cretica</name>
    <name type="common">Mustard</name>
    <dbReference type="NCBI Taxonomy" id="69181"/>
    <lineage>
        <taxon>Eukaryota</taxon>
        <taxon>Viridiplantae</taxon>
        <taxon>Streptophyta</taxon>
        <taxon>Embryophyta</taxon>
        <taxon>Tracheophyta</taxon>
        <taxon>Spermatophyta</taxon>
        <taxon>Magnoliopsida</taxon>
        <taxon>eudicotyledons</taxon>
        <taxon>Gunneridae</taxon>
        <taxon>Pentapetalae</taxon>
        <taxon>rosids</taxon>
        <taxon>malvids</taxon>
        <taxon>Brassicales</taxon>
        <taxon>Brassicaceae</taxon>
        <taxon>Brassiceae</taxon>
        <taxon>Brassica</taxon>
    </lineage>
</organism>
<protein>
    <recommendedName>
        <fullName evidence="2">Metallo-beta-lactamase domain-containing protein</fullName>
    </recommendedName>
</protein>
<evidence type="ECO:0008006" key="2">
    <source>
        <dbReference type="Google" id="ProtNLM"/>
    </source>
</evidence>
<dbReference type="GO" id="GO:0004416">
    <property type="term" value="F:hydroxyacylglutathione hydrolase activity"/>
    <property type="evidence" value="ECO:0007669"/>
    <property type="project" value="TreeGrafter"/>
</dbReference>
<name>A0A8S9GX21_BRACR</name>
<dbReference type="InterPro" id="IPR036866">
    <property type="entry name" value="RibonucZ/Hydroxyglut_hydro"/>
</dbReference>
<dbReference type="PANTHER" id="PTHR11935">
    <property type="entry name" value="BETA LACTAMASE DOMAIN"/>
    <property type="match status" value="1"/>
</dbReference>
<sequence length="57" mass="6444">MKISHVPCLEDNYSYLIIDESTGDAAVVDPVDPEKVIQSAEQHSAKIKFVLTTHHHW</sequence>
<accession>A0A8S9GX21</accession>
<gene>
    <name evidence="1" type="ORF">F2Q70_00023658</name>
</gene>
<dbReference type="PANTHER" id="PTHR11935:SF94">
    <property type="entry name" value="TENZING NORGAY, ISOFORM C"/>
    <property type="match status" value="1"/>
</dbReference>
<dbReference type="SUPFAM" id="SSF56281">
    <property type="entry name" value="Metallo-hydrolase/oxidoreductase"/>
    <property type="match status" value="1"/>
</dbReference>
<proteinExistence type="predicted"/>
<comment type="caution">
    <text evidence="1">The sequence shown here is derived from an EMBL/GenBank/DDBJ whole genome shotgun (WGS) entry which is preliminary data.</text>
</comment>
<reference evidence="1" key="1">
    <citation type="submission" date="2019-12" db="EMBL/GenBank/DDBJ databases">
        <title>Genome sequencing and annotation of Brassica cretica.</title>
        <authorList>
            <person name="Studholme D.J."/>
            <person name="Sarris P.F."/>
        </authorList>
    </citation>
    <scope>NUCLEOTIDE SEQUENCE</scope>
    <source>
        <strain evidence="1">PFS-102/07</strain>
        <tissue evidence="1">Leaf</tissue>
    </source>
</reference>